<evidence type="ECO:0000313" key="7">
    <source>
        <dbReference type="EMBL" id="GIM04537.1"/>
    </source>
</evidence>
<dbReference type="InterPro" id="IPR036452">
    <property type="entry name" value="Ribo_hydro-like"/>
</dbReference>
<feature type="domain" description="Inosine/uridine-preferring nucleoside hydrolase" evidence="5">
    <location>
        <begin position="176"/>
        <end position="418"/>
    </location>
</feature>
<dbReference type="GO" id="GO:0005829">
    <property type="term" value="C:cytosol"/>
    <property type="evidence" value="ECO:0007669"/>
    <property type="project" value="TreeGrafter"/>
</dbReference>
<evidence type="ECO:0000256" key="1">
    <source>
        <dbReference type="ARBA" id="ARBA00009176"/>
    </source>
</evidence>
<sequence length="471" mass="48277">MAHPIPVWLDCDPGHDDAAAILLAGHTPGLRLLGVSTIGGNQTLAKVTQNALDVLDALGLSHIGVVAGQPRPLMRPPLICPEIHGDTGLDGPGGGRLLPRSGRKPLPGKAVNVMYAAIASAYKELQLHERHSDDDGDSDGGGGGGGAAANGSGGSSGDGSEGGGDGGPKMSEVGQQGPATAMFAEEPGPQQGPAAALRKTTVGAVRAIGARKVRLVCTGALTNTALLLTVYPEVVDWLEVAIMGGCMGVGNTGPVMEFNIQTDPEAAKIVFESGVPLTMVPLEVTHTVLANPQILAAIGGGRGSAAPANAAAAAAAAPLPLVVACPISPFRNTIQQLLLFFAETYKQVFHFEHPPLHDPVAVAWVIRPSIFECRRMRVDVETCSSLSYGQTVCDIWGQSSRLANVNVALRVDVGEFWELLLAAVARADAVSPLNHDENAPAGGVSELLRAASATATAAVAVSGSEHRSVLT</sequence>
<accession>A0A8J4GC26</accession>
<gene>
    <name evidence="6" type="ORF">Vretifemale_14293</name>
    <name evidence="7" type="ORF">Vretimale_9082</name>
</gene>
<dbReference type="EMBL" id="BNCQ01000016">
    <property type="protein sequence ID" value="GIM04537.1"/>
    <property type="molecule type" value="Genomic_DNA"/>
</dbReference>
<dbReference type="EMBL" id="BNCP01000034">
    <property type="protein sequence ID" value="GIL86059.1"/>
    <property type="molecule type" value="Genomic_DNA"/>
</dbReference>
<dbReference type="InterPro" id="IPR023186">
    <property type="entry name" value="IUNH"/>
</dbReference>
<keyword evidence="9" id="KW-1185">Reference proteome</keyword>
<keyword evidence="2" id="KW-0378">Hydrolase</keyword>
<dbReference type="Proteomes" id="UP000747110">
    <property type="component" value="Unassembled WGS sequence"/>
</dbReference>
<organism evidence="7 8">
    <name type="scientific">Volvox reticuliferus</name>
    <dbReference type="NCBI Taxonomy" id="1737510"/>
    <lineage>
        <taxon>Eukaryota</taxon>
        <taxon>Viridiplantae</taxon>
        <taxon>Chlorophyta</taxon>
        <taxon>core chlorophytes</taxon>
        <taxon>Chlorophyceae</taxon>
        <taxon>CS clade</taxon>
        <taxon>Chlamydomonadales</taxon>
        <taxon>Volvocaceae</taxon>
        <taxon>Volvox</taxon>
    </lineage>
</organism>
<dbReference type="Pfam" id="PF01156">
    <property type="entry name" value="IU_nuc_hydro"/>
    <property type="match status" value="2"/>
</dbReference>
<protein>
    <recommendedName>
        <fullName evidence="5">Inosine/uridine-preferring nucleoside hydrolase domain-containing protein</fullName>
    </recommendedName>
</protein>
<evidence type="ECO:0000256" key="2">
    <source>
        <dbReference type="ARBA" id="ARBA00022801"/>
    </source>
</evidence>
<dbReference type="Proteomes" id="UP000722791">
    <property type="component" value="Unassembled WGS sequence"/>
</dbReference>
<dbReference type="CDD" id="cd02651">
    <property type="entry name" value="nuc_hydro_IU_UC_XIUA"/>
    <property type="match status" value="1"/>
</dbReference>
<dbReference type="SUPFAM" id="SSF53590">
    <property type="entry name" value="Nucleoside hydrolase"/>
    <property type="match status" value="2"/>
</dbReference>
<reference evidence="7" key="1">
    <citation type="journal article" date="2021" name="Proc. Natl. Acad. Sci. U.S.A.">
        <title>Three genomes in the algal genus Volvox reveal the fate of a haploid sex-determining region after a transition to homothallism.</title>
        <authorList>
            <person name="Yamamoto K."/>
            <person name="Hamaji T."/>
            <person name="Kawai-Toyooka H."/>
            <person name="Matsuzaki R."/>
            <person name="Takahashi F."/>
            <person name="Nishimura Y."/>
            <person name="Kawachi M."/>
            <person name="Noguchi H."/>
            <person name="Minakuchi Y."/>
            <person name="Umen J.G."/>
            <person name="Toyoda A."/>
            <person name="Nozaki H."/>
        </authorList>
    </citation>
    <scope>NUCLEOTIDE SEQUENCE</scope>
    <source>
        <strain evidence="7">NIES-3785</strain>
        <strain evidence="6">NIES-3786</strain>
    </source>
</reference>
<proteinExistence type="inferred from homology"/>
<dbReference type="PANTHER" id="PTHR12304:SF59">
    <property type="entry name" value="INOSINE-URIDINE PREFERRING NUCLEOSIDE HYDROLASE FAMILY PROTEIN"/>
    <property type="match status" value="1"/>
</dbReference>
<dbReference type="AlphaFoldDB" id="A0A8J4GC26"/>
<feature type="region of interest" description="Disordered" evidence="4">
    <location>
        <begin position="129"/>
        <end position="175"/>
    </location>
</feature>
<evidence type="ECO:0000256" key="3">
    <source>
        <dbReference type="ARBA" id="ARBA00023295"/>
    </source>
</evidence>
<comment type="similarity">
    <text evidence="1">Belongs to the IUNH family.</text>
</comment>
<evidence type="ECO:0000313" key="6">
    <source>
        <dbReference type="EMBL" id="GIL86059.1"/>
    </source>
</evidence>
<keyword evidence="3" id="KW-0326">Glycosidase</keyword>
<feature type="domain" description="Inosine/uridine-preferring nucleoside hydrolase" evidence="5">
    <location>
        <begin position="7"/>
        <end position="124"/>
    </location>
</feature>
<name>A0A8J4GC26_9CHLO</name>
<evidence type="ECO:0000313" key="9">
    <source>
        <dbReference type="Proteomes" id="UP000747110"/>
    </source>
</evidence>
<dbReference type="PANTHER" id="PTHR12304">
    <property type="entry name" value="INOSINE-URIDINE PREFERRING NUCLEOSIDE HYDROLASE"/>
    <property type="match status" value="1"/>
</dbReference>
<feature type="region of interest" description="Disordered" evidence="4">
    <location>
        <begin position="84"/>
        <end position="104"/>
    </location>
</feature>
<dbReference type="Gene3D" id="3.90.245.10">
    <property type="entry name" value="Ribonucleoside hydrolase-like"/>
    <property type="match status" value="2"/>
</dbReference>
<evidence type="ECO:0000259" key="5">
    <source>
        <dbReference type="Pfam" id="PF01156"/>
    </source>
</evidence>
<evidence type="ECO:0000313" key="8">
    <source>
        <dbReference type="Proteomes" id="UP000722791"/>
    </source>
</evidence>
<dbReference type="OrthoDB" id="432381at2759"/>
<dbReference type="GO" id="GO:0006152">
    <property type="term" value="P:purine nucleoside catabolic process"/>
    <property type="evidence" value="ECO:0007669"/>
    <property type="project" value="TreeGrafter"/>
</dbReference>
<dbReference type="GO" id="GO:0008477">
    <property type="term" value="F:purine nucleosidase activity"/>
    <property type="evidence" value="ECO:0007669"/>
    <property type="project" value="TreeGrafter"/>
</dbReference>
<feature type="compositionally biased region" description="Gly residues" evidence="4">
    <location>
        <begin position="139"/>
        <end position="167"/>
    </location>
</feature>
<evidence type="ECO:0000256" key="4">
    <source>
        <dbReference type="SAM" id="MobiDB-lite"/>
    </source>
</evidence>
<comment type="caution">
    <text evidence="7">The sequence shown here is derived from an EMBL/GenBank/DDBJ whole genome shotgun (WGS) entry which is preliminary data.</text>
</comment>
<dbReference type="InterPro" id="IPR001910">
    <property type="entry name" value="Inosine/uridine_hydrolase_dom"/>
</dbReference>